<evidence type="ECO:0000256" key="1">
    <source>
        <dbReference type="SAM" id="MobiDB-lite"/>
    </source>
</evidence>
<proteinExistence type="predicted"/>
<organism evidence="2 3">
    <name type="scientific">Podospora aff. communis PSN243</name>
    <dbReference type="NCBI Taxonomy" id="3040156"/>
    <lineage>
        <taxon>Eukaryota</taxon>
        <taxon>Fungi</taxon>
        <taxon>Dikarya</taxon>
        <taxon>Ascomycota</taxon>
        <taxon>Pezizomycotina</taxon>
        <taxon>Sordariomycetes</taxon>
        <taxon>Sordariomycetidae</taxon>
        <taxon>Sordariales</taxon>
        <taxon>Podosporaceae</taxon>
        <taxon>Podospora</taxon>
    </lineage>
</organism>
<name>A0AAV9G5C6_9PEZI</name>
<accession>A0AAV9G5C6</accession>
<protein>
    <submittedName>
        <fullName evidence="2">Uncharacterized protein</fullName>
    </submittedName>
</protein>
<feature type="compositionally biased region" description="Polar residues" evidence="1">
    <location>
        <begin position="130"/>
        <end position="140"/>
    </location>
</feature>
<evidence type="ECO:0000313" key="2">
    <source>
        <dbReference type="EMBL" id="KAK4443648.1"/>
    </source>
</evidence>
<sequence>MVDPGFPASRLPGFPANFACFEENISGIKRKAPADQNPAKEKHLLAKSNLIAPTMEYPTLPASSYFSTEFYRKLGVAIPSAKRSADGATKHSLTNYTRPRGVINYPRETIVVEDSDEEDNSLGPAAMSCAESSGHNNTPPNMRKFRTGTPVDRCSPPPAPTSPPPERLPLGAPNNWCPCYDTDPGLMVHHYYKWANIMPLIKFEETIILDDEKATELGGTGVERCYSSSLPAKDQVGLVEQSKRHSRERRAPYHPTANYSVGVGARALHAALEAAIEKEEDQRMYGKDMSYNKRGVFDYEKPAPKNVGHRNKRVRFI</sequence>
<dbReference type="AlphaFoldDB" id="A0AAV9G5C6"/>
<comment type="caution">
    <text evidence="2">The sequence shown here is derived from an EMBL/GenBank/DDBJ whole genome shotgun (WGS) entry which is preliminary data.</text>
</comment>
<gene>
    <name evidence="2" type="ORF">QBC34DRAFT_476725</name>
</gene>
<evidence type="ECO:0000313" key="3">
    <source>
        <dbReference type="Proteomes" id="UP001321760"/>
    </source>
</evidence>
<feature type="region of interest" description="Disordered" evidence="1">
    <location>
        <begin position="118"/>
        <end position="167"/>
    </location>
</feature>
<reference evidence="2" key="1">
    <citation type="journal article" date="2023" name="Mol. Phylogenet. Evol.">
        <title>Genome-scale phylogeny and comparative genomics of the fungal order Sordariales.</title>
        <authorList>
            <person name="Hensen N."/>
            <person name="Bonometti L."/>
            <person name="Westerberg I."/>
            <person name="Brannstrom I.O."/>
            <person name="Guillou S."/>
            <person name="Cros-Aarteil S."/>
            <person name="Calhoun S."/>
            <person name="Haridas S."/>
            <person name="Kuo A."/>
            <person name="Mondo S."/>
            <person name="Pangilinan J."/>
            <person name="Riley R."/>
            <person name="LaButti K."/>
            <person name="Andreopoulos B."/>
            <person name="Lipzen A."/>
            <person name="Chen C."/>
            <person name="Yan M."/>
            <person name="Daum C."/>
            <person name="Ng V."/>
            <person name="Clum A."/>
            <person name="Steindorff A."/>
            <person name="Ohm R.A."/>
            <person name="Martin F."/>
            <person name="Silar P."/>
            <person name="Natvig D.O."/>
            <person name="Lalanne C."/>
            <person name="Gautier V."/>
            <person name="Ament-Velasquez S.L."/>
            <person name="Kruys A."/>
            <person name="Hutchinson M.I."/>
            <person name="Powell A.J."/>
            <person name="Barry K."/>
            <person name="Miller A.N."/>
            <person name="Grigoriev I.V."/>
            <person name="Debuchy R."/>
            <person name="Gladieux P."/>
            <person name="Hiltunen Thoren M."/>
            <person name="Johannesson H."/>
        </authorList>
    </citation>
    <scope>NUCLEOTIDE SEQUENCE</scope>
    <source>
        <strain evidence="2">PSN243</strain>
    </source>
</reference>
<feature type="compositionally biased region" description="Pro residues" evidence="1">
    <location>
        <begin position="155"/>
        <end position="167"/>
    </location>
</feature>
<dbReference type="EMBL" id="MU865989">
    <property type="protein sequence ID" value="KAK4443648.1"/>
    <property type="molecule type" value="Genomic_DNA"/>
</dbReference>
<dbReference type="Proteomes" id="UP001321760">
    <property type="component" value="Unassembled WGS sequence"/>
</dbReference>
<keyword evidence="3" id="KW-1185">Reference proteome</keyword>
<reference evidence="2" key="2">
    <citation type="submission" date="2023-05" db="EMBL/GenBank/DDBJ databases">
        <authorList>
            <consortium name="Lawrence Berkeley National Laboratory"/>
            <person name="Steindorff A."/>
            <person name="Hensen N."/>
            <person name="Bonometti L."/>
            <person name="Westerberg I."/>
            <person name="Brannstrom I.O."/>
            <person name="Guillou S."/>
            <person name="Cros-Aarteil S."/>
            <person name="Calhoun S."/>
            <person name="Haridas S."/>
            <person name="Kuo A."/>
            <person name="Mondo S."/>
            <person name="Pangilinan J."/>
            <person name="Riley R."/>
            <person name="Labutti K."/>
            <person name="Andreopoulos B."/>
            <person name="Lipzen A."/>
            <person name="Chen C."/>
            <person name="Yanf M."/>
            <person name="Daum C."/>
            <person name="Ng V."/>
            <person name="Clum A."/>
            <person name="Ohm R."/>
            <person name="Martin F."/>
            <person name="Silar P."/>
            <person name="Natvig D."/>
            <person name="Lalanne C."/>
            <person name="Gautier V."/>
            <person name="Ament-Velasquez S.L."/>
            <person name="Kruys A."/>
            <person name="Hutchinson M.I."/>
            <person name="Powell A.J."/>
            <person name="Barry K."/>
            <person name="Miller A.N."/>
            <person name="Grigoriev I.V."/>
            <person name="Debuchy R."/>
            <person name="Gladieux P."/>
            <person name="Thoren M.H."/>
            <person name="Johannesson H."/>
        </authorList>
    </citation>
    <scope>NUCLEOTIDE SEQUENCE</scope>
    <source>
        <strain evidence="2">PSN243</strain>
    </source>
</reference>